<dbReference type="PANTHER" id="PTHR10742">
    <property type="entry name" value="FLAVIN MONOAMINE OXIDASE"/>
    <property type="match status" value="1"/>
</dbReference>
<keyword evidence="1" id="KW-0732">Signal</keyword>
<protein>
    <recommendedName>
        <fullName evidence="2">Amine oxidase domain-containing protein</fullName>
    </recommendedName>
</protein>
<reference evidence="4" key="2">
    <citation type="journal article" date="2018" name="Nat. Commun.">
        <title>Extreme sensitivity to ultraviolet light in the fungal pathogen causing white-nose syndrome of bats.</title>
        <authorList>
            <person name="Palmer J.M."/>
            <person name="Drees K.P."/>
            <person name="Foster J.T."/>
            <person name="Lindner D.L."/>
        </authorList>
    </citation>
    <scope>NUCLEOTIDE SEQUENCE [LARGE SCALE GENOMIC DNA]</scope>
    <source>
        <strain evidence="4">UAMH 10579</strain>
    </source>
</reference>
<dbReference type="Pfam" id="PF01593">
    <property type="entry name" value="Amino_oxidase"/>
    <property type="match status" value="1"/>
</dbReference>
<reference evidence="3 4" key="1">
    <citation type="submission" date="2016-03" db="EMBL/GenBank/DDBJ databases">
        <title>Comparative genomics of Pseudogymnoascus destructans, the fungus causing white-nose syndrome of bats.</title>
        <authorList>
            <person name="Palmer J.M."/>
            <person name="Drees K.P."/>
            <person name="Foster J.T."/>
            <person name="Lindner D.L."/>
        </authorList>
    </citation>
    <scope>NUCLEOTIDE SEQUENCE [LARGE SCALE GENOMIC DNA]</scope>
    <source>
        <strain evidence="3 4">UAMH 10579</strain>
    </source>
</reference>
<dbReference type="InterPro" id="IPR036188">
    <property type="entry name" value="FAD/NAD-bd_sf"/>
</dbReference>
<proteinExistence type="predicted"/>
<dbReference type="STRING" id="342668.A0A1B8GXZ4"/>
<feature type="chain" id="PRO_5008609114" description="Amine oxidase domain-containing protein" evidence="1">
    <location>
        <begin position="24"/>
        <end position="692"/>
    </location>
</feature>
<dbReference type="GO" id="GO:0001716">
    <property type="term" value="F:L-amino-acid oxidase activity"/>
    <property type="evidence" value="ECO:0007669"/>
    <property type="project" value="TreeGrafter"/>
</dbReference>
<dbReference type="Gene3D" id="3.50.50.60">
    <property type="entry name" value="FAD/NAD(P)-binding domain"/>
    <property type="match status" value="1"/>
</dbReference>
<dbReference type="OrthoDB" id="7777654at2759"/>
<evidence type="ECO:0000313" key="3">
    <source>
        <dbReference type="EMBL" id="OBU00708.1"/>
    </source>
</evidence>
<evidence type="ECO:0000259" key="2">
    <source>
        <dbReference type="Pfam" id="PF01593"/>
    </source>
</evidence>
<dbReference type="GeneID" id="28834443"/>
<name>A0A1B8GXZ4_9PEZI</name>
<dbReference type="PANTHER" id="PTHR10742:SF382">
    <property type="entry name" value="AMINE OXIDASE DOMAIN-CONTAINING PROTEIN"/>
    <property type="match status" value="1"/>
</dbReference>
<dbReference type="Gene3D" id="3.90.660.10">
    <property type="match status" value="1"/>
</dbReference>
<dbReference type="Proteomes" id="UP000091956">
    <property type="component" value="Unassembled WGS sequence"/>
</dbReference>
<accession>A0A1B8GXZ4</accession>
<dbReference type="EMBL" id="KV460208">
    <property type="protein sequence ID" value="OBU00708.1"/>
    <property type="molecule type" value="Genomic_DNA"/>
</dbReference>
<organism evidence="3 4">
    <name type="scientific">Pseudogymnoascus verrucosus</name>
    <dbReference type="NCBI Taxonomy" id="342668"/>
    <lineage>
        <taxon>Eukaryota</taxon>
        <taxon>Fungi</taxon>
        <taxon>Dikarya</taxon>
        <taxon>Ascomycota</taxon>
        <taxon>Pezizomycotina</taxon>
        <taxon>Leotiomycetes</taxon>
        <taxon>Thelebolales</taxon>
        <taxon>Thelebolaceae</taxon>
        <taxon>Pseudogymnoascus</taxon>
    </lineage>
</organism>
<dbReference type="InterPro" id="IPR050281">
    <property type="entry name" value="Flavin_monoamine_oxidase"/>
</dbReference>
<evidence type="ECO:0000313" key="4">
    <source>
        <dbReference type="Proteomes" id="UP000091956"/>
    </source>
</evidence>
<dbReference type="RefSeq" id="XP_018134440.1">
    <property type="nucleotide sequence ID" value="XM_018270585.2"/>
</dbReference>
<keyword evidence="4" id="KW-1185">Reference proteome</keyword>
<dbReference type="SUPFAM" id="SSF54373">
    <property type="entry name" value="FAD-linked reductases, C-terminal domain"/>
    <property type="match status" value="1"/>
</dbReference>
<sequence>MSSSVFLGLTAAAALFLPATSSAIVARHESVTFRGPVTIEANGMSNIHLTYNVPIDGVLSLHYGACNTPITVHKDSHHHLIGRTEVGSHPLARRNAQWRDSRPEKFVWLVPEKLPDSGCLHAYAGSDLIGRSEPITVQKKSSRRSVVLGDIADAEGPWFDGVQYLKSKEPGKVFVAQAKSKSIGILGGGMSGLMSAYLLNSAGFHNWKIIEASSRVGGRVHTAYLNGTRSDQYQYQEMGPMRFPVETFYPDTNETIQINDHKMVFQLADALNKMNKKRPDYKVNFIKWIQSNPNTPATTPRRLPDGRVPTSADIKANPSLAATPNYTNATAVKEAAAAYDAWMGVDESALKALAKNVFEAHKAAVEHGILDFSEAGYLRYKLGIDPNIADQVSSLGDNYDSWYYDTGYFGATNWRTIDQGLSRLPRAFEPLVMEKTMFQTAVQELSYNSATDKISVKYRPGSPFRTTPESIDFDYVITAVPFSKVRLWRLPQYSSLLSRAINTLNYEQSCKIALHYKTRFWEHLDKPILGGCGSTDIPGVGSICYPSYKLNSTGPGVMLASYVSGTLARTTGSMKEKDHVALIQRAMIEVHGDIAREQWTGKYDRHCWENDEFQSGAWCSPEAGQQALYLPAYFRTEMKTVFVGEHTSYTHAWIWSALESAVRGTTQLLLDMGLVDEAKDITKEWMARWMKM</sequence>
<evidence type="ECO:0000256" key="1">
    <source>
        <dbReference type="SAM" id="SignalP"/>
    </source>
</evidence>
<dbReference type="AlphaFoldDB" id="A0A1B8GXZ4"/>
<feature type="domain" description="Amine oxidase" evidence="2">
    <location>
        <begin position="190"/>
        <end position="664"/>
    </location>
</feature>
<feature type="signal peptide" evidence="1">
    <location>
        <begin position="1"/>
        <end position="23"/>
    </location>
</feature>
<gene>
    <name evidence="3" type="ORF">VE01_01057</name>
</gene>
<dbReference type="GO" id="GO:0009063">
    <property type="term" value="P:amino acid catabolic process"/>
    <property type="evidence" value="ECO:0007669"/>
    <property type="project" value="TreeGrafter"/>
</dbReference>
<dbReference type="Gene3D" id="1.20.1440.240">
    <property type="match status" value="1"/>
</dbReference>
<dbReference type="InterPro" id="IPR002937">
    <property type="entry name" value="Amino_oxidase"/>
</dbReference>
<dbReference type="SUPFAM" id="SSF51905">
    <property type="entry name" value="FAD/NAD(P)-binding domain"/>
    <property type="match status" value="1"/>
</dbReference>